<dbReference type="Pfam" id="PF02120">
    <property type="entry name" value="Flg_hook"/>
    <property type="match status" value="1"/>
</dbReference>
<dbReference type="PANTHER" id="PTHR37533:SF2">
    <property type="entry name" value="FLAGELLAR HOOK-LENGTH CONTROL PROTEIN"/>
    <property type="match status" value="1"/>
</dbReference>
<keyword evidence="3" id="KW-0282">Flagellum</keyword>
<feature type="domain" description="Flagellar hook-length control protein-like C-terminal" evidence="2">
    <location>
        <begin position="58"/>
        <end position="136"/>
    </location>
</feature>
<feature type="region of interest" description="Disordered" evidence="1">
    <location>
        <begin position="130"/>
        <end position="181"/>
    </location>
</feature>
<sequence>GGGSAGGNPGSSAGGGFGAIHQLNAAAAAAQPAGGDAVRLAGNPDQWQQPLRDALGDRLQLTLQRNNDHAVIRLEPPNMGTVEISIRHSAGALQVNLSANNSEVLRQLNTIGDSVRQDLSQRSLGDVAVTVSASPRGGSQSLADGGSGRQQGQNQEQRGPGRALGDDEAAAPTFAMTTERE</sequence>
<protein>
    <submittedName>
        <fullName evidence="3">Flagellar hook-length control protein FliK</fullName>
    </submittedName>
</protein>
<keyword evidence="4" id="KW-1185">Reference proteome</keyword>
<accession>A0A7X4H842</accession>
<evidence type="ECO:0000259" key="2">
    <source>
        <dbReference type="Pfam" id="PF02120"/>
    </source>
</evidence>
<dbReference type="CDD" id="cd17470">
    <property type="entry name" value="T3SS_Flik_C"/>
    <property type="match status" value="1"/>
</dbReference>
<dbReference type="RefSeq" id="WP_161070775.1">
    <property type="nucleotide sequence ID" value="NZ_WWCU01000002.1"/>
</dbReference>
<proteinExistence type="predicted"/>
<feature type="compositionally biased region" description="Low complexity" evidence="1">
    <location>
        <begin position="150"/>
        <end position="161"/>
    </location>
</feature>
<evidence type="ECO:0000256" key="1">
    <source>
        <dbReference type="SAM" id="MobiDB-lite"/>
    </source>
</evidence>
<dbReference type="Gene3D" id="3.30.750.140">
    <property type="match status" value="1"/>
</dbReference>
<name>A0A7X4H842_9BURK</name>
<dbReference type="InterPro" id="IPR021136">
    <property type="entry name" value="Flagellar_hook_control-like_C"/>
</dbReference>
<keyword evidence="3" id="KW-0969">Cilium</keyword>
<gene>
    <name evidence="3" type="ORF">GTP77_03565</name>
</gene>
<dbReference type="PANTHER" id="PTHR37533">
    <property type="entry name" value="FLAGELLAR HOOK-LENGTH CONTROL PROTEIN"/>
    <property type="match status" value="1"/>
</dbReference>
<reference evidence="3 4" key="1">
    <citation type="submission" date="2019-12" db="EMBL/GenBank/DDBJ databases">
        <title>Novel species isolated from a subtropical stream in China.</title>
        <authorList>
            <person name="Lu H."/>
        </authorList>
    </citation>
    <scope>NUCLEOTIDE SEQUENCE [LARGE SCALE GENOMIC DNA]</scope>
    <source>
        <strain evidence="3 4">FT127W</strain>
    </source>
</reference>
<dbReference type="InterPro" id="IPR052563">
    <property type="entry name" value="FliK"/>
</dbReference>
<dbReference type="EMBL" id="WWCU01000002">
    <property type="protein sequence ID" value="MYN06406.1"/>
    <property type="molecule type" value="Genomic_DNA"/>
</dbReference>
<organism evidence="3 4">
    <name type="scientific">Pseudoduganella aquatica</name>
    <dbReference type="NCBI Taxonomy" id="2660641"/>
    <lineage>
        <taxon>Bacteria</taxon>
        <taxon>Pseudomonadati</taxon>
        <taxon>Pseudomonadota</taxon>
        <taxon>Betaproteobacteria</taxon>
        <taxon>Burkholderiales</taxon>
        <taxon>Oxalobacteraceae</taxon>
        <taxon>Telluria group</taxon>
        <taxon>Pseudoduganella</taxon>
    </lineage>
</organism>
<evidence type="ECO:0000313" key="4">
    <source>
        <dbReference type="Proteomes" id="UP000450676"/>
    </source>
</evidence>
<comment type="caution">
    <text evidence="3">The sequence shown here is derived from an EMBL/GenBank/DDBJ whole genome shotgun (WGS) entry which is preliminary data.</text>
</comment>
<dbReference type="Proteomes" id="UP000450676">
    <property type="component" value="Unassembled WGS sequence"/>
</dbReference>
<evidence type="ECO:0000313" key="3">
    <source>
        <dbReference type="EMBL" id="MYN06406.1"/>
    </source>
</evidence>
<feature type="compositionally biased region" description="Polar residues" evidence="1">
    <location>
        <begin position="131"/>
        <end position="142"/>
    </location>
</feature>
<feature type="non-terminal residue" evidence="3">
    <location>
        <position position="1"/>
    </location>
</feature>
<keyword evidence="3" id="KW-0966">Cell projection</keyword>
<dbReference type="InterPro" id="IPR038610">
    <property type="entry name" value="FliK-like_C_sf"/>
</dbReference>
<dbReference type="AlphaFoldDB" id="A0A7X4H842"/>